<organism evidence="4">
    <name type="scientific">Gongylonema pulchrum</name>
    <dbReference type="NCBI Taxonomy" id="637853"/>
    <lineage>
        <taxon>Eukaryota</taxon>
        <taxon>Metazoa</taxon>
        <taxon>Ecdysozoa</taxon>
        <taxon>Nematoda</taxon>
        <taxon>Chromadorea</taxon>
        <taxon>Rhabditida</taxon>
        <taxon>Spirurina</taxon>
        <taxon>Spiruromorpha</taxon>
        <taxon>Spiruroidea</taxon>
        <taxon>Gongylonematidae</taxon>
        <taxon>Gongylonema</taxon>
    </lineage>
</organism>
<name>A0A183DLK3_9BILA</name>
<evidence type="ECO:0000313" key="3">
    <source>
        <dbReference type="Proteomes" id="UP000271098"/>
    </source>
</evidence>
<evidence type="ECO:0000313" key="2">
    <source>
        <dbReference type="EMBL" id="VDK74336.1"/>
    </source>
</evidence>
<dbReference type="AlphaFoldDB" id="A0A183DLK3"/>
<reference evidence="4" key="1">
    <citation type="submission" date="2016-06" db="UniProtKB">
        <authorList>
            <consortium name="WormBaseParasite"/>
        </authorList>
    </citation>
    <scope>IDENTIFICATION</scope>
</reference>
<sequence>MTLQVDACQPGQDMVMAADVKPSTSNAANTLQSAIDRRPLSSKGQMVTMFRSHHANASQPYQESDRAPCTT</sequence>
<evidence type="ECO:0000313" key="4">
    <source>
        <dbReference type="WBParaSite" id="GPUH_0000960501-mRNA-1"/>
    </source>
</evidence>
<gene>
    <name evidence="2" type="ORF">GPUH_LOCUS9591</name>
</gene>
<accession>A0A183DLK3</accession>
<keyword evidence="3" id="KW-1185">Reference proteome</keyword>
<evidence type="ECO:0000256" key="1">
    <source>
        <dbReference type="SAM" id="MobiDB-lite"/>
    </source>
</evidence>
<dbReference type="Proteomes" id="UP000271098">
    <property type="component" value="Unassembled WGS sequence"/>
</dbReference>
<dbReference type="EMBL" id="UYRT01032041">
    <property type="protein sequence ID" value="VDK74336.1"/>
    <property type="molecule type" value="Genomic_DNA"/>
</dbReference>
<feature type="region of interest" description="Disordered" evidence="1">
    <location>
        <begin position="52"/>
        <end position="71"/>
    </location>
</feature>
<dbReference type="WBParaSite" id="GPUH_0000960501-mRNA-1">
    <property type="protein sequence ID" value="GPUH_0000960501-mRNA-1"/>
    <property type="gene ID" value="GPUH_0000960501"/>
</dbReference>
<reference evidence="2 3" key="2">
    <citation type="submission" date="2018-11" db="EMBL/GenBank/DDBJ databases">
        <authorList>
            <consortium name="Pathogen Informatics"/>
        </authorList>
    </citation>
    <scope>NUCLEOTIDE SEQUENCE [LARGE SCALE GENOMIC DNA]</scope>
</reference>
<proteinExistence type="predicted"/>
<protein>
    <submittedName>
        <fullName evidence="2 4">Uncharacterized protein</fullName>
    </submittedName>
</protein>